<dbReference type="Pfam" id="PF13541">
    <property type="entry name" value="ChlI"/>
    <property type="match status" value="1"/>
</dbReference>
<protein>
    <recommendedName>
        <fullName evidence="11 12">DNA repair protein RadA</fullName>
    </recommendedName>
</protein>
<dbReference type="AlphaFoldDB" id="A0A5M6I196"/>
<evidence type="ECO:0000256" key="10">
    <source>
        <dbReference type="ARBA" id="ARBA00023204"/>
    </source>
</evidence>
<dbReference type="RefSeq" id="WP_150097230.1">
    <property type="nucleotide sequence ID" value="NZ_VWPL01000011.1"/>
</dbReference>
<feature type="region of interest" description="Lon-protease-like" evidence="11">
    <location>
        <begin position="353"/>
        <end position="523"/>
    </location>
</feature>
<evidence type="ECO:0000259" key="15">
    <source>
        <dbReference type="PROSITE" id="PS50162"/>
    </source>
</evidence>
<keyword evidence="4 13" id="KW-0863">Zinc-finger</keyword>
<comment type="caution">
    <text evidence="16">The sequence shown here is derived from an EMBL/GenBank/DDBJ whole genome shotgun (WGS) entry which is preliminary data.</text>
</comment>
<dbReference type="SUPFAM" id="SSF54211">
    <property type="entry name" value="Ribosomal protein S5 domain 2-like"/>
    <property type="match status" value="1"/>
</dbReference>
<evidence type="ECO:0000313" key="17">
    <source>
        <dbReference type="Proteomes" id="UP000323886"/>
    </source>
</evidence>
<dbReference type="PANTHER" id="PTHR32472">
    <property type="entry name" value="DNA REPAIR PROTEIN RADA"/>
    <property type="match status" value="1"/>
</dbReference>
<dbReference type="InterPro" id="IPR014721">
    <property type="entry name" value="Ribsml_uS5_D2-typ_fold_subgr"/>
</dbReference>
<comment type="function">
    <text evidence="13">DNA-dependent ATPase involved in processing of recombination intermediates, plays a role in repairing DNA breaks. Stimulates the branch migration of RecA-mediated strand transfer reactions, allowing the 3' invading strand to extend heteroduplex DNA faster. Binds ssDNA in the presence of ADP but not other nucleotides, has ATPase activity that is stimulated by ssDNA and various branched DNA structures, but inhibited by SSB. Does not have RecA's homology-searching function.</text>
</comment>
<evidence type="ECO:0000256" key="13">
    <source>
        <dbReference type="RuleBase" id="RU003555"/>
    </source>
</evidence>
<feature type="binding site" evidence="11">
    <location>
        <begin position="96"/>
        <end position="103"/>
    </location>
    <ligand>
        <name>ATP</name>
        <dbReference type="ChEBI" id="CHEBI:30616"/>
    </ligand>
</feature>
<dbReference type="InterPro" id="IPR020588">
    <property type="entry name" value="RecA_ATP-bd"/>
</dbReference>
<evidence type="ECO:0000256" key="4">
    <source>
        <dbReference type="ARBA" id="ARBA00022771"/>
    </source>
</evidence>
<keyword evidence="17" id="KW-1185">Reference proteome</keyword>
<evidence type="ECO:0000256" key="6">
    <source>
        <dbReference type="ARBA" id="ARBA00022833"/>
    </source>
</evidence>
<evidence type="ECO:0000256" key="5">
    <source>
        <dbReference type="ARBA" id="ARBA00022801"/>
    </source>
</evidence>
<keyword evidence="2 11" id="KW-0547">Nucleotide-binding</keyword>
<dbReference type="SUPFAM" id="SSF52540">
    <property type="entry name" value="P-loop containing nucleoside triphosphate hydrolases"/>
    <property type="match status" value="1"/>
</dbReference>
<keyword evidence="8 11" id="KW-0346">Stress response</keyword>
<keyword evidence="7 11" id="KW-0067">ATP-binding</keyword>
<dbReference type="Gene3D" id="3.30.230.10">
    <property type="match status" value="1"/>
</dbReference>
<dbReference type="OrthoDB" id="9803906at2"/>
<dbReference type="InterPro" id="IPR041166">
    <property type="entry name" value="Rubredoxin_2"/>
</dbReference>
<dbReference type="FunFam" id="3.40.50.300:FF:000050">
    <property type="entry name" value="DNA repair protein RadA"/>
    <property type="match status" value="1"/>
</dbReference>
<dbReference type="PRINTS" id="PR01874">
    <property type="entry name" value="DNAREPAIRADA"/>
</dbReference>
<organism evidence="16 17">
    <name type="scientific">Blastochloris sulfoviridis</name>
    <dbReference type="NCBI Taxonomy" id="50712"/>
    <lineage>
        <taxon>Bacteria</taxon>
        <taxon>Pseudomonadati</taxon>
        <taxon>Pseudomonadota</taxon>
        <taxon>Alphaproteobacteria</taxon>
        <taxon>Hyphomicrobiales</taxon>
        <taxon>Blastochloridaceae</taxon>
        <taxon>Blastochloris</taxon>
    </lineage>
</organism>
<evidence type="ECO:0000256" key="8">
    <source>
        <dbReference type="ARBA" id="ARBA00023016"/>
    </source>
</evidence>
<evidence type="ECO:0000256" key="14">
    <source>
        <dbReference type="SAM" id="MobiDB-lite"/>
    </source>
</evidence>
<feature type="compositionally biased region" description="Basic and acidic residues" evidence="14">
    <location>
        <begin position="457"/>
        <end position="511"/>
    </location>
</feature>
<dbReference type="InterPro" id="IPR020568">
    <property type="entry name" value="Ribosomal_Su5_D2-typ_SF"/>
</dbReference>
<feature type="short sequence motif" description="RadA KNRFG motif" evidence="11">
    <location>
        <begin position="254"/>
        <end position="258"/>
    </location>
</feature>
<dbReference type="Proteomes" id="UP000323886">
    <property type="component" value="Unassembled WGS sequence"/>
</dbReference>
<comment type="similarity">
    <text evidence="11 13">Belongs to the RecA family. RadA subfamily.</text>
</comment>
<dbReference type="EMBL" id="VWPL01000011">
    <property type="protein sequence ID" value="KAA5601932.1"/>
    <property type="molecule type" value="Genomic_DNA"/>
</dbReference>
<gene>
    <name evidence="11 16" type="primary">radA</name>
    <name evidence="16" type="ORF">F1193_08390</name>
</gene>
<dbReference type="GO" id="GO:0003684">
    <property type="term" value="F:damaged DNA binding"/>
    <property type="evidence" value="ECO:0007669"/>
    <property type="project" value="InterPro"/>
</dbReference>
<dbReference type="GO" id="GO:0008270">
    <property type="term" value="F:zinc ion binding"/>
    <property type="evidence" value="ECO:0007669"/>
    <property type="project" value="UniProtKB-KW"/>
</dbReference>
<dbReference type="InterPro" id="IPR027417">
    <property type="entry name" value="P-loop_NTPase"/>
</dbReference>
<dbReference type="GO" id="GO:0000725">
    <property type="term" value="P:recombinational repair"/>
    <property type="evidence" value="ECO:0007669"/>
    <property type="project" value="UniProtKB-UniRule"/>
</dbReference>
<keyword evidence="1 11" id="KW-0479">Metal-binding</keyword>
<keyword evidence="9 11" id="KW-0238">DNA-binding</keyword>
<dbReference type="InterPro" id="IPR003593">
    <property type="entry name" value="AAA+_ATPase"/>
</dbReference>
<evidence type="ECO:0000256" key="3">
    <source>
        <dbReference type="ARBA" id="ARBA00022763"/>
    </source>
</evidence>
<dbReference type="SMART" id="SM00382">
    <property type="entry name" value="AAA"/>
    <property type="match status" value="1"/>
</dbReference>
<keyword evidence="5" id="KW-0378">Hydrolase</keyword>
<dbReference type="NCBIfam" id="TIGR00416">
    <property type="entry name" value="sms"/>
    <property type="match status" value="1"/>
</dbReference>
<evidence type="ECO:0000256" key="2">
    <source>
        <dbReference type="ARBA" id="ARBA00022741"/>
    </source>
</evidence>
<keyword evidence="3 11" id="KW-0227">DNA damage</keyword>
<dbReference type="InterPro" id="IPR004504">
    <property type="entry name" value="DNA_repair_RadA"/>
</dbReference>
<dbReference type="Pfam" id="PF18073">
    <property type="entry name" value="Zn_ribbon_LapB"/>
    <property type="match status" value="1"/>
</dbReference>
<dbReference type="GO" id="GO:0016787">
    <property type="term" value="F:hydrolase activity"/>
    <property type="evidence" value="ECO:0007669"/>
    <property type="project" value="UniProtKB-KW"/>
</dbReference>
<name>A0A5M6I196_9HYPH</name>
<feature type="region of interest" description="Disordered" evidence="14">
    <location>
        <begin position="454"/>
        <end position="523"/>
    </location>
</feature>
<evidence type="ECO:0000256" key="1">
    <source>
        <dbReference type="ARBA" id="ARBA00022723"/>
    </source>
</evidence>
<dbReference type="PANTHER" id="PTHR32472:SF10">
    <property type="entry name" value="DNA REPAIR PROTEIN RADA-LIKE PROTEIN"/>
    <property type="match status" value="1"/>
</dbReference>
<dbReference type="GO" id="GO:0005524">
    <property type="term" value="F:ATP binding"/>
    <property type="evidence" value="ECO:0007669"/>
    <property type="project" value="UniProtKB-UniRule"/>
</dbReference>
<evidence type="ECO:0000256" key="9">
    <source>
        <dbReference type="ARBA" id="ARBA00023125"/>
    </source>
</evidence>
<evidence type="ECO:0000256" key="7">
    <source>
        <dbReference type="ARBA" id="ARBA00022840"/>
    </source>
</evidence>
<feature type="domain" description="RecA family profile 1" evidence="15">
    <location>
        <begin position="67"/>
        <end position="217"/>
    </location>
</feature>
<dbReference type="GO" id="GO:0140664">
    <property type="term" value="F:ATP-dependent DNA damage sensor activity"/>
    <property type="evidence" value="ECO:0007669"/>
    <property type="project" value="InterPro"/>
</dbReference>
<accession>A0A5M6I196</accession>
<dbReference type="PROSITE" id="PS50162">
    <property type="entry name" value="RECA_2"/>
    <property type="match status" value="1"/>
</dbReference>
<evidence type="ECO:0000313" key="16">
    <source>
        <dbReference type="EMBL" id="KAA5601932.1"/>
    </source>
</evidence>
<dbReference type="Gene3D" id="3.40.50.300">
    <property type="entry name" value="P-loop containing nucleotide triphosphate hydrolases"/>
    <property type="match status" value="1"/>
</dbReference>
<reference evidence="16 17" key="1">
    <citation type="submission" date="2019-09" db="EMBL/GenBank/DDBJ databases">
        <title>Draft Whole-Genome sequence of Blastochloris sulfoviridis DSM 729.</title>
        <authorList>
            <person name="Meyer T.E."/>
            <person name="Kyndt J.A."/>
        </authorList>
    </citation>
    <scope>NUCLEOTIDE SEQUENCE [LARGE SCALE GENOMIC DNA]</scope>
    <source>
        <strain evidence="16 17">DSM 729</strain>
    </source>
</reference>
<keyword evidence="10 11" id="KW-0234">DNA repair</keyword>
<sequence>MAKRTVNFVCQACGAVSSRWQGKCDACGAWNSIAEETSPLVSAPAAQRPGRKGRLVALETLAGGSADAPRTPSGIHELDRVTGGGFVRGSVILIGGDPGIGKSTLLIQAAAAMAGRGEGVVYISGEEATGQVRLRAERLGLAGAKVALAAETNVEDILATLSDGPPPRLAVIDSIQTMWTDAVESAPGTVAQVRGSAQALIRYAKTSGAAVILVGHVTKDGQIAGPRVVEHMVDAVLSFEGEGGHHFRILRALKNRFGPTDEIGVFEMTGKGLAEVANPSELFLSERDLGAPGTAVFAGMEGTRPLLVEIQALVAPSPLGTPRRAVVGWDANRLAMVIAVLEAHCGVRLGSHDVYLNVAGGLRIGEPAADLAAAAALVSSLAGAPLPADAVYFGEVSLSGAIRPVAHAAARLKEAMKLGFKRAVCPEGGRDPVEPGLALSPTGALAGLVADIAAQAPRRERQEDPRRERQEDPRRERQEDPRRERTGDPRRERTGDPRRERTEPPRRENLERPPAVTSRRQDG</sequence>
<comment type="function">
    <text evidence="11">Plays a role in repairing double-strand DNA breaks, probably involving stabilizing or processing branched DNA or blocked replication forks.</text>
</comment>
<dbReference type="GO" id="GO:0005829">
    <property type="term" value="C:cytosol"/>
    <property type="evidence" value="ECO:0007669"/>
    <property type="project" value="TreeGrafter"/>
</dbReference>
<dbReference type="Pfam" id="PF13481">
    <property type="entry name" value="AAA_25"/>
    <property type="match status" value="1"/>
</dbReference>
<evidence type="ECO:0000256" key="12">
    <source>
        <dbReference type="NCBIfam" id="TIGR00416"/>
    </source>
</evidence>
<evidence type="ECO:0000256" key="11">
    <source>
        <dbReference type="HAMAP-Rule" id="MF_01498"/>
    </source>
</evidence>
<comment type="domain">
    <text evidence="11">The middle region has homology to RecA with ATPase motifs including the RadA KNRFG motif, while the C-terminus is homologous to Lon protease.</text>
</comment>
<keyword evidence="6 13" id="KW-0862">Zinc</keyword>
<dbReference type="CDD" id="cd01121">
    <property type="entry name" value="RadA_SMS_N"/>
    <property type="match status" value="1"/>
</dbReference>
<proteinExistence type="inferred from homology"/>
<dbReference type="HAMAP" id="MF_01498">
    <property type="entry name" value="RadA_bact"/>
    <property type="match status" value="1"/>
</dbReference>